<keyword evidence="3" id="KW-0378">Hydrolase</keyword>
<dbReference type="InterPro" id="IPR052350">
    <property type="entry name" value="Metallo-dep_Lactonases"/>
</dbReference>
<dbReference type="GO" id="GO:0016787">
    <property type="term" value="F:hydrolase activity"/>
    <property type="evidence" value="ECO:0007669"/>
    <property type="project" value="UniProtKB-KW"/>
</dbReference>
<dbReference type="Proteomes" id="UP001235712">
    <property type="component" value="Unassembled WGS sequence"/>
</dbReference>
<evidence type="ECO:0000259" key="2">
    <source>
        <dbReference type="Pfam" id="PF04909"/>
    </source>
</evidence>
<evidence type="ECO:0000313" key="4">
    <source>
        <dbReference type="Proteomes" id="UP001235712"/>
    </source>
</evidence>
<dbReference type="Pfam" id="PF04909">
    <property type="entry name" value="Amidohydro_2"/>
    <property type="match status" value="1"/>
</dbReference>
<dbReference type="EC" id="3.1.1.-" evidence="3"/>
<keyword evidence="4" id="KW-1185">Reference proteome</keyword>
<comment type="similarity">
    <text evidence="1">Belongs to the metallo-dependent hydrolases superfamily.</text>
</comment>
<dbReference type="InterPro" id="IPR032466">
    <property type="entry name" value="Metal_Hydrolase"/>
</dbReference>
<reference evidence="3 4" key="1">
    <citation type="submission" date="2023-07" db="EMBL/GenBank/DDBJ databases">
        <title>Sequencing the genomes of 1000 actinobacteria strains.</title>
        <authorList>
            <person name="Klenk H.-P."/>
        </authorList>
    </citation>
    <scope>NUCLEOTIDE SEQUENCE [LARGE SCALE GENOMIC DNA]</scope>
    <source>
        <strain evidence="3 4">DSM 44388</strain>
    </source>
</reference>
<evidence type="ECO:0000256" key="1">
    <source>
        <dbReference type="ARBA" id="ARBA00038310"/>
    </source>
</evidence>
<comment type="caution">
    <text evidence="3">The sequence shown here is derived from an EMBL/GenBank/DDBJ whole genome shotgun (WGS) entry which is preliminary data.</text>
</comment>
<dbReference type="PANTHER" id="PTHR43569">
    <property type="entry name" value="AMIDOHYDROLASE"/>
    <property type="match status" value="1"/>
</dbReference>
<sequence length="286" mass="30830">MRMVDAHHHLWDPSEREYPWMAGEQAQAWRRPFTTSDLREVTDEAGVSHTVLVQTVSSVTETQDFLATAAASDGLIAAVVGWVDLTAPDVTDVIGLLRAGPGGDLLAGVRHQVEDEPDPDWLRRDDVRAGARAVAEAGLTHDLLVRFDQLPAAAALTAELPDASFVLDHAAKPPLGDQKAFAAWAANVARLAASPNVLCKLSGLFTLGGSDDQLRRALDHLLAVFTPERLVFGTDWPVSVIASTYAETVSRTVDLVGGFSETERAGFLSGNAERAYRMSVLSDQQH</sequence>
<dbReference type="EMBL" id="JAUSQZ010000001">
    <property type="protein sequence ID" value="MDP9825683.1"/>
    <property type="molecule type" value="Genomic_DNA"/>
</dbReference>
<evidence type="ECO:0000313" key="3">
    <source>
        <dbReference type="EMBL" id="MDP9825683.1"/>
    </source>
</evidence>
<proteinExistence type="inferred from homology"/>
<name>A0ABT9NZ11_9ACTN</name>
<dbReference type="RefSeq" id="WP_307239724.1">
    <property type="nucleotide sequence ID" value="NZ_JAUSQZ010000001.1"/>
</dbReference>
<feature type="domain" description="Amidohydrolase-related" evidence="2">
    <location>
        <begin position="4"/>
        <end position="277"/>
    </location>
</feature>
<dbReference type="Gene3D" id="3.20.20.140">
    <property type="entry name" value="Metal-dependent hydrolases"/>
    <property type="match status" value="1"/>
</dbReference>
<accession>A0ABT9NZ11</accession>
<gene>
    <name evidence="3" type="ORF">J2S57_001432</name>
</gene>
<organism evidence="3 4">
    <name type="scientific">Kineosporia succinea</name>
    <dbReference type="NCBI Taxonomy" id="84632"/>
    <lineage>
        <taxon>Bacteria</taxon>
        <taxon>Bacillati</taxon>
        <taxon>Actinomycetota</taxon>
        <taxon>Actinomycetes</taxon>
        <taxon>Kineosporiales</taxon>
        <taxon>Kineosporiaceae</taxon>
        <taxon>Kineosporia</taxon>
    </lineage>
</organism>
<protein>
    <submittedName>
        <fullName evidence="3">L-fuconolactonase</fullName>
        <ecNumber evidence="3">3.1.1.-</ecNumber>
    </submittedName>
</protein>
<dbReference type="PANTHER" id="PTHR43569:SF2">
    <property type="entry name" value="AMIDOHYDROLASE-RELATED DOMAIN-CONTAINING PROTEIN"/>
    <property type="match status" value="1"/>
</dbReference>
<dbReference type="InterPro" id="IPR006680">
    <property type="entry name" value="Amidohydro-rel"/>
</dbReference>
<dbReference type="SUPFAM" id="SSF51556">
    <property type="entry name" value="Metallo-dependent hydrolases"/>
    <property type="match status" value="1"/>
</dbReference>